<organism evidence="2 3">
    <name type="scientific">Ephemerocybe angulata</name>
    <dbReference type="NCBI Taxonomy" id="980116"/>
    <lineage>
        <taxon>Eukaryota</taxon>
        <taxon>Fungi</taxon>
        <taxon>Dikarya</taxon>
        <taxon>Basidiomycota</taxon>
        <taxon>Agaricomycotina</taxon>
        <taxon>Agaricomycetes</taxon>
        <taxon>Agaricomycetidae</taxon>
        <taxon>Agaricales</taxon>
        <taxon>Agaricineae</taxon>
        <taxon>Psathyrellaceae</taxon>
        <taxon>Ephemerocybe</taxon>
    </lineage>
</organism>
<protein>
    <submittedName>
        <fullName evidence="2">Uncharacterized protein</fullName>
    </submittedName>
</protein>
<keyword evidence="1" id="KW-1133">Transmembrane helix</keyword>
<feature type="non-terminal residue" evidence="2">
    <location>
        <position position="97"/>
    </location>
</feature>
<feature type="non-terminal residue" evidence="2">
    <location>
        <position position="1"/>
    </location>
</feature>
<dbReference type="OrthoDB" id="2657344at2759"/>
<evidence type="ECO:0000313" key="3">
    <source>
        <dbReference type="Proteomes" id="UP000521943"/>
    </source>
</evidence>
<comment type="caution">
    <text evidence="2">The sequence shown here is derived from an EMBL/GenBank/DDBJ whole genome shotgun (WGS) entry which is preliminary data.</text>
</comment>
<feature type="transmembrane region" description="Helical" evidence="1">
    <location>
        <begin position="16"/>
        <end position="46"/>
    </location>
</feature>
<sequence>RYFRHPLQNANDGWAIALYLALTLNIVFHVARVPCAIVLELINFLLTGSRAEKIIPFDIRDAREKFDLDPVKDTFASCLSCNAVHEPTREGGLDIFP</sequence>
<dbReference type="Proteomes" id="UP000521943">
    <property type="component" value="Unassembled WGS sequence"/>
</dbReference>
<dbReference type="AlphaFoldDB" id="A0A8H6HFW0"/>
<dbReference type="EMBL" id="JACGCI010000096">
    <property type="protein sequence ID" value="KAF6746069.1"/>
    <property type="molecule type" value="Genomic_DNA"/>
</dbReference>
<evidence type="ECO:0000313" key="2">
    <source>
        <dbReference type="EMBL" id="KAF6746069.1"/>
    </source>
</evidence>
<reference evidence="2 3" key="1">
    <citation type="submission" date="2020-07" db="EMBL/GenBank/DDBJ databases">
        <title>Comparative genomics of pyrophilous fungi reveals a link between fire events and developmental genes.</title>
        <authorList>
            <consortium name="DOE Joint Genome Institute"/>
            <person name="Steindorff A.S."/>
            <person name="Carver A."/>
            <person name="Calhoun S."/>
            <person name="Stillman K."/>
            <person name="Liu H."/>
            <person name="Lipzen A."/>
            <person name="Pangilinan J."/>
            <person name="Labutti K."/>
            <person name="Bruns T.D."/>
            <person name="Grigoriev I.V."/>
        </authorList>
    </citation>
    <scope>NUCLEOTIDE SEQUENCE [LARGE SCALE GENOMIC DNA]</scope>
    <source>
        <strain evidence="2 3">CBS 144469</strain>
    </source>
</reference>
<name>A0A8H6HFW0_9AGAR</name>
<keyword evidence="1" id="KW-0812">Transmembrane</keyword>
<keyword evidence="3" id="KW-1185">Reference proteome</keyword>
<keyword evidence="1" id="KW-0472">Membrane</keyword>
<gene>
    <name evidence="2" type="ORF">DFP72DRAFT_756254</name>
</gene>
<evidence type="ECO:0000256" key="1">
    <source>
        <dbReference type="SAM" id="Phobius"/>
    </source>
</evidence>
<accession>A0A8H6HFW0</accession>
<proteinExistence type="predicted"/>